<keyword evidence="4" id="KW-1185">Reference proteome</keyword>
<keyword evidence="1" id="KW-0175">Coiled coil</keyword>
<dbReference type="InterPro" id="IPR012892">
    <property type="entry name" value="Gp58"/>
</dbReference>
<evidence type="ECO:0000259" key="2">
    <source>
        <dbReference type="Pfam" id="PF07902"/>
    </source>
</evidence>
<reference evidence="4" key="1">
    <citation type="journal article" date="2019" name="Int. J. Syst. Evol. Microbiol.">
        <title>The Global Catalogue of Microorganisms (GCM) 10K type strain sequencing project: providing services to taxonomists for standard genome sequencing and annotation.</title>
        <authorList>
            <consortium name="The Broad Institute Genomics Platform"/>
            <consortium name="The Broad Institute Genome Sequencing Center for Infectious Disease"/>
            <person name="Wu L."/>
            <person name="Ma J."/>
        </authorList>
    </citation>
    <scope>NUCLEOTIDE SEQUENCE [LARGE SCALE GENOMIC DNA]</scope>
    <source>
        <strain evidence="4">CGMCC 1.15942</strain>
    </source>
</reference>
<dbReference type="Proteomes" id="UP000630615">
    <property type="component" value="Unassembled WGS sequence"/>
</dbReference>
<evidence type="ECO:0000256" key="1">
    <source>
        <dbReference type="SAM" id="Coils"/>
    </source>
</evidence>
<proteinExistence type="predicted"/>
<gene>
    <name evidence="3" type="ORF">GCM10011573_16740</name>
</gene>
<name>A0ABQ1P2H3_9ENTE</name>
<dbReference type="RefSeq" id="WP_088269535.1">
    <property type="nucleotide sequence ID" value="NZ_BMKI01000002.1"/>
</dbReference>
<accession>A0ABQ1P2H3</accession>
<feature type="domain" description="Gp58-like" evidence="2">
    <location>
        <begin position="459"/>
        <end position="618"/>
    </location>
</feature>
<dbReference type="EMBL" id="BMKI01000002">
    <property type="protein sequence ID" value="GGC87779.1"/>
    <property type="molecule type" value="Genomic_DNA"/>
</dbReference>
<organism evidence="3 4">
    <name type="scientific">Enterococcus wangshanyuanii</name>
    <dbReference type="NCBI Taxonomy" id="2005703"/>
    <lineage>
        <taxon>Bacteria</taxon>
        <taxon>Bacillati</taxon>
        <taxon>Bacillota</taxon>
        <taxon>Bacilli</taxon>
        <taxon>Lactobacillales</taxon>
        <taxon>Enterococcaceae</taxon>
        <taxon>Enterococcus</taxon>
    </lineage>
</organism>
<feature type="coiled-coil region" evidence="1">
    <location>
        <begin position="444"/>
        <end position="478"/>
    </location>
</feature>
<sequence length="895" mass="98519">MLKVSDDFLTAIAGTRRTMSIQIKINDIIYTNDDITKFSLDSGSMGGSSFGIGSTFANTIKIEFCKIIEGLKETDPIEVYMGIKVRENGPIQPLKYPFRMGSAKIGFAQLTTYHADETEFVSLGRFFIKGRVDPDRNENKTTVEAMDAWMFMGGLYESQLKYPAPLRNVALEIANLSGMEVNLPSFNALSPVLIDKPEGYTYRQALGLLGQIEGKYARFDREGLLEFTALQDPNYFISTNEYYLKGLVKNEVLFRIGGISCKVVKRDAGGTEVSEVLQAGSDKGAQIALESNIMTQALLNSLYNKIKDVNFYPYTLKWRGNPALEAGDWITMIDRKGNKFKVPNLNYRLEYSGGLSATSLADTTPASDVVYSYKGPITQTLDNMNQRIDAAGKNTVYEGIDEPPYPKEGDIWFKPNGPDKEIWIYRQLDDGSFGWVKEVSTAPNDQLLAEIEESSKNAQEAKEAANDAVSKADQAIKDAGFANENVDFANEEISSLKITIKGLQVTVANKAEQSQVTQLAGQITSVVADVEGNKSQITQLSNDINLKVSTGDVINQINISPESILISGKKIQITGDTYIENGIITNAKIKDLNADKINAGTINAANVNIINMNASSISTGTISGSDMAINLNSGEVFFSRGYMVSLDDKFRLDITEKYLEMSGKNVFGVDVTTKLDTLGLVSTIASTGATSKFSFDRWEFEGQNTKIRTEMTVLGFRVTATDAQGYIGRLQAGTGNIYYDVGRNSTLQIGGGATNSTVRVTATNFTVTGTKNAAHVTRDGVRLTPAYETAESYLGDIGESRTDSNCECIIEIETLFGDTVNTDIPYQIFLSSYSKSNVWVESRTSSAFVVKSELPNASFTWEIKAKRRGYEIDRLVLDKTFDNEKIDETYKEELI</sequence>
<evidence type="ECO:0000313" key="3">
    <source>
        <dbReference type="EMBL" id="GGC87779.1"/>
    </source>
</evidence>
<dbReference type="Pfam" id="PF07902">
    <property type="entry name" value="Gp58"/>
    <property type="match status" value="1"/>
</dbReference>
<evidence type="ECO:0000313" key="4">
    <source>
        <dbReference type="Proteomes" id="UP000630615"/>
    </source>
</evidence>
<protein>
    <recommendedName>
        <fullName evidence="2">Gp58-like domain-containing protein</fullName>
    </recommendedName>
</protein>
<comment type="caution">
    <text evidence="3">The sequence shown here is derived from an EMBL/GenBank/DDBJ whole genome shotgun (WGS) entry which is preliminary data.</text>
</comment>